<reference evidence="17 18" key="1">
    <citation type="journal article" date="2016" name="BMC Genomics">
        <title>Comparative genomics reveals Cyclospora cayetanensis possesses coccidia-like metabolism and invasion components but unique surface antigens.</title>
        <authorList>
            <person name="Liu S."/>
            <person name="Wang L."/>
            <person name="Zheng H."/>
            <person name="Xu Z."/>
            <person name="Roellig D.M."/>
            <person name="Li N."/>
            <person name="Frace M.A."/>
            <person name="Tang K."/>
            <person name="Arrowood M.J."/>
            <person name="Moss D.M."/>
            <person name="Zhang L."/>
            <person name="Feng Y."/>
            <person name="Xiao L."/>
        </authorList>
    </citation>
    <scope>NUCLEOTIDE SEQUENCE [LARGE SCALE GENOMIC DNA]</scope>
    <source>
        <strain evidence="17 18">CHN_HEN01</strain>
    </source>
</reference>
<dbReference type="Proteomes" id="UP000095192">
    <property type="component" value="Unassembled WGS sequence"/>
</dbReference>
<dbReference type="PROSITE" id="PS00639">
    <property type="entry name" value="THIOL_PROTEASE_HIS"/>
    <property type="match status" value="1"/>
</dbReference>
<proteinExistence type="inferred from homology"/>
<evidence type="ECO:0000256" key="1">
    <source>
        <dbReference type="ARBA" id="ARBA00000738"/>
    </source>
</evidence>
<dbReference type="GO" id="GO:0008234">
    <property type="term" value="F:cysteine-type peptidase activity"/>
    <property type="evidence" value="ECO:0007669"/>
    <property type="project" value="InterPro"/>
</dbReference>
<evidence type="ECO:0000313" key="18">
    <source>
        <dbReference type="Proteomes" id="UP000095192"/>
    </source>
</evidence>
<dbReference type="Gene3D" id="3.90.70.10">
    <property type="entry name" value="Cysteine proteinases"/>
    <property type="match status" value="1"/>
</dbReference>
<evidence type="ECO:0000256" key="6">
    <source>
        <dbReference type="ARBA" id="ARBA00014709"/>
    </source>
</evidence>
<dbReference type="PROSITE" id="PS00640">
    <property type="entry name" value="THIOL_PROTEASE_ASN"/>
    <property type="match status" value="1"/>
</dbReference>
<organism evidence="17 18">
    <name type="scientific">Cyclospora cayetanensis</name>
    <dbReference type="NCBI Taxonomy" id="88456"/>
    <lineage>
        <taxon>Eukaryota</taxon>
        <taxon>Sar</taxon>
        <taxon>Alveolata</taxon>
        <taxon>Apicomplexa</taxon>
        <taxon>Conoidasida</taxon>
        <taxon>Coccidia</taxon>
        <taxon>Eucoccidiorida</taxon>
        <taxon>Eimeriorina</taxon>
        <taxon>Eimeriidae</taxon>
        <taxon>Cyclospora</taxon>
    </lineage>
</organism>
<dbReference type="Gene3D" id="2.40.128.80">
    <property type="entry name" value="Cathepsin C, exclusion domain"/>
    <property type="match status" value="1"/>
</dbReference>
<dbReference type="InterPro" id="IPR000169">
    <property type="entry name" value="Pept_cys_AS"/>
</dbReference>
<dbReference type="InterPro" id="IPR036496">
    <property type="entry name" value="CathepsinC_exc_dom_sf"/>
</dbReference>
<dbReference type="GO" id="GO:0006508">
    <property type="term" value="P:proteolysis"/>
    <property type="evidence" value="ECO:0007669"/>
    <property type="project" value="InterPro"/>
</dbReference>
<dbReference type="GO" id="GO:0008239">
    <property type="term" value="F:dipeptidyl-peptidase activity"/>
    <property type="evidence" value="ECO:0007669"/>
    <property type="project" value="UniProtKB-EC"/>
</dbReference>
<comment type="subunit">
    <text evidence="4">Tetramer of heterotrimers consisting of exclusion domain, heavy- and light chains.</text>
</comment>
<dbReference type="Pfam" id="PF08773">
    <property type="entry name" value="CathepsinC_exc"/>
    <property type="match status" value="1"/>
</dbReference>
<evidence type="ECO:0000259" key="16">
    <source>
        <dbReference type="SMART" id="SM00645"/>
    </source>
</evidence>
<evidence type="ECO:0000256" key="8">
    <source>
        <dbReference type="ARBA" id="ARBA00023157"/>
    </source>
</evidence>
<evidence type="ECO:0000256" key="3">
    <source>
        <dbReference type="ARBA" id="ARBA00008455"/>
    </source>
</evidence>
<evidence type="ECO:0000256" key="7">
    <source>
        <dbReference type="ARBA" id="ARBA00023145"/>
    </source>
</evidence>
<comment type="similarity">
    <text evidence="3">Belongs to the peptidase C1 family.</text>
</comment>
<evidence type="ECO:0000256" key="2">
    <source>
        <dbReference type="ARBA" id="ARBA00001923"/>
    </source>
</evidence>
<protein>
    <recommendedName>
        <fullName evidence="6">Dipeptidyl peptidase 1</fullName>
        <ecNumber evidence="5">3.4.14.1</ecNumber>
    </recommendedName>
    <alternativeName>
        <fullName evidence="12">Cathepsin C</fullName>
    </alternativeName>
    <alternativeName>
        <fullName evidence="11">Cathepsin J</fullName>
    </alternativeName>
    <alternativeName>
        <fullName evidence="14">Dipeptidyl peptidase I</fullName>
    </alternativeName>
    <alternativeName>
        <fullName evidence="13">Dipeptidyl transferase</fullName>
    </alternativeName>
</protein>
<evidence type="ECO:0000256" key="13">
    <source>
        <dbReference type="ARBA" id="ARBA00030778"/>
    </source>
</evidence>
<dbReference type="InterPro" id="IPR025661">
    <property type="entry name" value="Pept_asp_AS"/>
</dbReference>
<evidence type="ECO:0000256" key="12">
    <source>
        <dbReference type="ARBA" id="ARBA00029779"/>
    </source>
</evidence>
<sequence>MAFINGPSWGLRRLFCVVAAGCWAISPMSVFGDLPIHATISDIKGDWIFYMTPSVASAIHTCGSGTPNKNTENLQPLIADPQTYLKSHGGVSKTLELQLTDDLVPFASVRETNGNPHRQNWKALAVKDSTNTVVGGWTTVYDEGFEVHLLDKTRLMALMRYSKKDSCPTASNGDLEDRNGRTTCYTTDASRTQIGWYYMTASDGSMHSGCFYGEKKLGSFGLEAAPSFVAVRQQNHTEGAENRVFESPQGTSPSFLSEVSYYLSKEYVDKHNEKPTSTWKAAYDSSFIQKHRSVLSLLVKDFGYSKFNTAGGVVATPSFLQGETGSRESVSTQLYACPCKEGAAYLLTGGREGRMRTVVLGYFCARPWIASTGSSLAAVLCQTIRRGDIVQDTRKEKGSDASSAAVLSPISMLHISTADVSIREHDPVASPHSYLTASSNTSGSSGSLPKAFAWPNPFADPSFTEEATNQGECGSCYALAAVYALEERFNIGLSKLLGQNVSAFSGIDLNAAQATAALGLSNSSARKLSPQSILACSFYNQGCHGGFPYLVGKHATEMGVLQDGCMPYNGMDLNSCPVLQRSPQQQPKEYTSSFLALDSESNACHVGDQRWFASDYGYVGGCYECSQCSGEENIMREIMESGPVTAAFDAPASLFGYTSGVFDTEDAPHARVCDTPGAPGASKGLSGWEFTNHAVNLVGWGETEGSEASPPLKYWIVRNTWGSGWGNRGYFLLRRGENVGGIESQVSFIDPDFTRGMGKAILETLQRKSIAS</sequence>
<dbReference type="InParanoid" id="A0A1D3D8S1"/>
<evidence type="ECO:0000256" key="14">
    <source>
        <dbReference type="ARBA" id="ARBA00032961"/>
    </source>
</evidence>
<comment type="caution">
    <text evidence="17">The sequence shown here is derived from an EMBL/GenBank/DDBJ whole genome shotgun (WGS) entry which is preliminary data.</text>
</comment>
<keyword evidence="18" id="KW-1185">Reference proteome</keyword>
<dbReference type="EMBL" id="JROU02000266">
    <property type="protein sequence ID" value="OEH79803.1"/>
    <property type="molecule type" value="Genomic_DNA"/>
</dbReference>
<evidence type="ECO:0000256" key="9">
    <source>
        <dbReference type="ARBA" id="ARBA00023180"/>
    </source>
</evidence>
<dbReference type="PANTHER" id="PTHR12411">
    <property type="entry name" value="CYSTEINE PROTEASE FAMILY C1-RELATED"/>
    <property type="match status" value="1"/>
</dbReference>
<name>A0A1D3D8S1_9EIME</name>
<dbReference type="InterPro" id="IPR000668">
    <property type="entry name" value="Peptidase_C1A_C"/>
</dbReference>
<evidence type="ECO:0000256" key="4">
    <source>
        <dbReference type="ARBA" id="ARBA00011610"/>
    </source>
</evidence>
<feature type="domain" description="Peptidase C1A papain C-terminal" evidence="16">
    <location>
        <begin position="448"/>
        <end position="750"/>
    </location>
</feature>
<gene>
    <name evidence="17" type="ORF">cyc_01405</name>
</gene>
<dbReference type="InterPro" id="IPR038765">
    <property type="entry name" value="Papain-like_cys_pep_sf"/>
</dbReference>
<dbReference type="VEuPathDB" id="ToxoDB:cyc_01405"/>
<evidence type="ECO:0000256" key="11">
    <source>
        <dbReference type="ARBA" id="ARBA00029762"/>
    </source>
</evidence>
<dbReference type="VEuPathDB" id="ToxoDB:LOC34618419"/>
<comment type="function">
    <text evidence="15">Thiol protease. Has dipeptidylpeptidase activity. Active against a broad range of dipeptide substrates composed of both polar and hydrophobic amino acids. Proline cannot occupy the P1 position and arginine cannot occupy the P2 position of the substrate. Can act as both an exopeptidase and endopeptidase. Activates serine proteases such as elastase, cathepsin G and granzymes A and B.</text>
</comment>
<comment type="cofactor">
    <cofactor evidence="2">
        <name>chloride</name>
        <dbReference type="ChEBI" id="CHEBI:17996"/>
    </cofactor>
</comment>
<evidence type="ECO:0000256" key="15">
    <source>
        <dbReference type="ARBA" id="ARBA00045556"/>
    </source>
</evidence>
<dbReference type="InterPro" id="IPR013128">
    <property type="entry name" value="Peptidase_C1A"/>
</dbReference>
<keyword evidence="8" id="KW-1015">Disulfide bond</keyword>
<dbReference type="PROSITE" id="PS00139">
    <property type="entry name" value="THIOL_PROTEASE_CYS"/>
    <property type="match status" value="1"/>
</dbReference>
<evidence type="ECO:0000313" key="17">
    <source>
        <dbReference type="EMBL" id="OEH79803.1"/>
    </source>
</evidence>
<keyword evidence="7" id="KW-0865">Zymogen</keyword>
<dbReference type="EC" id="3.4.14.1" evidence="5"/>
<dbReference type="FunCoup" id="A0A1D3D8S1">
    <property type="interactions" value="2"/>
</dbReference>
<dbReference type="SUPFAM" id="SSF54001">
    <property type="entry name" value="Cysteine proteinases"/>
    <property type="match status" value="1"/>
</dbReference>
<dbReference type="AlphaFoldDB" id="A0A1D3D8S1"/>
<dbReference type="SMART" id="SM00645">
    <property type="entry name" value="Pept_C1"/>
    <property type="match status" value="1"/>
</dbReference>
<dbReference type="InterPro" id="IPR014882">
    <property type="entry name" value="CathepsinC_exc"/>
</dbReference>
<dbReference type="PRINTS" id="PR00705">
    <property type="entry name" value="PAPAIN"/>
</dbReference>
<comment type="catalytic activity">
    <reaction evidence="1">
        <text>Release of an N-terminal dipeptide, Xaa-Yaa-|-Zaa-, except when Xaa is Arg or Lys, or Yaa or Zaa is Pro.</text>
        <dbReference type="EC" id="3.4.14.1"/>
    </reaction>
</comment>
<dbReference type="InterPro" id="IPR025660">
    <property type="entry name" value="Pept_his_AS"/>
</dbReference>
<dbReference type="SUPFAM" id="SSF75001">
    <property type="entry name" value="Dipeptidyl peptidase I (cathepsin C), exclusion domain"/>
    <property type="match status" value="1"/>
</dbReference>
<keyword evidence="9" id="KW-0325">Glycoprotein</keyword>
<accession>A0A1D3D8S1</accession>
<evidence type="ECO:0000256" key="10">
    <source>
        <dbReference type="ARBA" id="ARBA00023214"/>
    </source>
</evidence>
<evidence type="ECO:0000256" key="5">
    <source>
        <dbReference type="ARBA" id="ARBA00012059"/>
    </source>
</evidence>
<keyword evidence="10" id="KW-0868">Chloride</keyword>
<dbReference type="Pfam" id="PF00112">
    <property type="entry name" value="Peptidase_C1"/>
    <property type="match status" value="2"/>
</dbReference>